<dbReference type="Proteomes" id="UP001295444">
    <property type="component" value="Chromosome 04"/>
</dbReference>
<evidence type="ECO:0000313" key="3">
    <source>
        <dbReference type="Proteomes" id="UP001295444"/>
    </source>
</evidence>
<evidence type="ECO:0000256" key="1">
    <source>
        <dbReference type="SAM" id="MobiDB-lite"/>
    </source>
</evidence>
<feature type="region of interest" description="Disordered" evidence="1">
    <location>
        <begin position="1"/>
        <end position="85"/>
    </location>
</feature>
<protein>
    <submittedName>
        <fullName evidence="2">Uncharacterized protein</fullName>
    </submittedName>
</protein>
<evidence type="ECO:0000313" key="2">
    <source>
        <dbReference type="EMBL" id="CAH2282975.1"/>
    </source>
</evidence>
<feature type="compositionally biased region" description="Polar residues" evidence="1">
    <location>
        <begin position="35"/>
        <end position="48"/>
    </location>
</feature>
<dbReference type="EMBL" id="OW240915">
    <property type="protein sequence ID" value="CAH2282975.1"/>
    <property type="molecule type" value="Genomic_DNA"/>
</dbReference>
<sequence>MAATASYAPSRHPPRRQTAKQVRRDMPGTAWKHYMQSSQLHRSSGSQQARRAGPGRFRGAPAAKPMEPRHPASLTKSPPTQEPCSARAWCQMKGERDFVSSMVPDYHP</sequence>
<gene>
    <name evidence="2" type="ORF">PECUL_23A051488</name>
</gene>
<accession>A0AAD1S171</accession>
<feature type="compositionally biased region" description="Polar residues" evidence="1">
    <location>
        <begin position="74"/>
        <end position="83"/>
    </location>
</feature>
<name>A0AAD1S171_PELCU</name>
<dbReference type="AlphaFoldDB" id="A0AAD1S171"/>
<feature type="compositionally biased region" description="Low complexity" evidence="1">
    <location>
        <begin position="49"/>
        <end position="65"/>
    </location>
</feature>
<reference evidence="2" key="1">
    <citation type="submission" date="2022-03" db="EMBL/GenBank/DDBJ databases">
        <authorList>
            <person name="Alioto T."/>
            <person name="Alioto T."/>
            <person name="Gomez Garrido J."/>
        </authorList>
    </citation>
    <scope>NUCLEOTIDE SEQUENCE</scope>
</reference>
<keyword evidence="3" id="KW-1185">Reference proteome</keyword>
<organism evidence="2 3">
    <name type="scientific">Pelobates cultripes</name>
    <name type="common">Western spadefoot toad</name>
    <dbReference type="NCBI Taxonomy" id="61616"/>
    <lineage>
        <taxon>Eukaryota</taxon>
        <taxon>Metazoa</taxon>
        <taxon>Chordata</taxon>
        <taxon>Craniata</taxon>
        <taxon>Vertebrata</taxon>
        <taxon>Euteleostomi</taxon>
        <taxon>Amphibia</taxon>
        <taxon>Batrachia</taxon>
        <taxon>Anura</taxon>
        <taxon>Pelobatoidea</taxon>
        <taxon>Pelobatidae</taxon>
        <taxon>Pelobates</taxon>
    </lineage>
</organism>
<proteinExistence type="predicted"/>